<feature type="transmembrane region" description="Helical" evidence="8">
    <location>
        <begin position="157"/>
        <end position="178"/>
    </location>
</feature>
<dbReference type="PATRIC" id="fig|148604.4.peg.431"/>
<feature type="transmembrane region" description="Helical" evidence="8">
    <location>
        <begin position="78"/>
        <end position="101"/>
    </location>
</feature>
<dbReference type="Gene3D" id="1.20.1740.10">
    <property type="entry name" value="Amino acid/polyamine transporter I"/>
    <property type="match status" value="1"/>
</dbReference>
<evidence type="ECO:0000256" key="7">
    <source>
        <dbReference type="ARBA" id="ARBA00023136"/>
    </source>
</evidence>
<dbReference type="InterPro" id="IPR004841">
    <property type="entry name" value="AA-permease/SLC12A_dom"/>
</dbReference>
<evidence type="ECO:0000256" key="1">
    <source>
        <dbReference type="ARBA" id="ARBA00004651"/>
    </source>
</evidence>
<protein>
    <submittedName>
        <fullName evidence="10">GABA permease</fullName>
    </submittedName>
</protein>
<feature type="transmembrane region" description="Helical" evidence="8">
    <location>
        <begin position="306"/>
        <end position="330"/>
    </location>
</feature>
<dbReference type="InterPro" id="IPR004840">
    <property type="entry name" value="Amino_acid_permease_CS"/>
</dbReference>
<dbReference type="PROSITE" id="PS00218">
    <property type="entry name" value="AMINO_ACID_PERMEASE_1"/>
    <property type="match status" value="1"/>
</dbReference>
<dbReference type="EMBL" id="JQBA01000015">
    <property type="protein sequence ID" value="KRN44387.1"/>
    <property type="molecule type" value="Genomic_DNA"/>
</dbReference>
<dbReference type="FunFam" id="1.20.1740.10:FF:000001">
    <property type="entry name" value="Amino acid permease"/>
    <property type="match status" value="1"/>
</dbReference>
<keyword evidence="7 8" id="KW-0472">Membrane</keyword>
<keyword evidence="4 8" id="KW-0812">Transmembrane</keyword>
<keyword evidence="6 8" id="KW-1133">Transmembrane helix</keyword>
<evidence type="ECO:0000256" key="5">
    <source>
        <dbReference type="ARBA" id="ARBA00022970"/>
    </source>
</evidence>
<dbReference type="STRING" id="1203076.GCA_000312405_01349"/>
<feature type="transmembrane region" description="Helical" evidence="8">
    <location>
        <begin position="190"/>
        <end position="211"/>
    </location>
</feature>
<dbReference type="PIRSF" id="PIRSF006060">
    <property type="entry name" value="AA_transporter"/>
    <property type="match status" value="1"/>
</dbReference>
<feature type="transmembrane region" description="Helical" evidence="8">
    <location>
        <begin position="457"/>
        <end position="475"/>
    </location>
</feature>
<dbReference type="Pfam" id="PF00324">
    <property type="entry name" value="AA_permease"/>
    <property type="match status" value="1"/>
</dbReference>
<dbReference type="AlphaFoldDB" id="A0A0R2GU28"/>
<evidence type="ECO:0000313" key="11">
    <source>
        <dbReference type="Proteomes" id="UP000051639"/>
    </source>
</evidence>
<feature type="transmembrane region" description="Helical" evidence="8">
    <location>
        <begin position="231"/>
        <end position="255"/>
    </location>
</feature>
<feature type="transmembrane region" description="Helical" evidence="8">
    <location>
        <begin position="276"/>
        <end position="294"/>
    </location>
</feature>
<keyword evidence="2" id="KW-0813">Transport</keyword>
<feature type="transmembrane region" description="Helical" evidence="8">
    <location>
        <begin position="367"/>
        <end position="386"/>
    </location>
</feature>
<dbReference type="eggNOG" id="COG1113">
    <property type="taxonomic scope" value="Bacteria"/>
</dbReference>
<feature type="transmembrane region" description="Helical" evidence="8">
    <location>
        <begin position="432"/>
        <end position="451"/>
    </location>
</feature>
<feature type="transmembrane region" description="Helical" evidence="8">
    <location>
        <begin position="122"/>
        <end position="151"/>
    </location>
</feature>
<name>A0A0R2GU28_9LACO</name>
<dbReference type="PANTHER" id="PTHR43495">
    <property type="entry name" value="GABA PERMEASE"/>
    <property type="match status" value="1"/>
</dbReference>
<feature type="transmembrane region" description="Helical" evidence="8">
    <location>
        <begin position="392"/>
        <end position="411"/>
    </location>
</feature>
<gene>
    <name evidence="10" type="ORF">IV41_GL000429</name>
</gene>
<evidence type="ECO:0000256" key="8">
    <source>
        <dbReference type="SAM" id="Phobius"/>
    </source>
</evidence>
<feature type="transmembrane region" description="Helical" evidence="8">
    <location>
        <begin position="6"/>
        <end position="23"/>
    </location>
</feature>
<reference evidence="10 11" key="1">
    <citation type="journal article" date="2015" name="Genome Announc.">
        <title>Expanding the biotechnology potential of lactobacilli through comparative genomics of 213 strains and associated genera.</title>
        <authorList>
            <person name="Sun Z."/>
            <person name="Harris H.M."/>
            <person name="McCann A."/>
            <person name="Guo C."/>
            <person name="Argimon S."/>
            <person name="Zhang W."/>
            <person name="Yang X."/>
            <person name="Jeffery I.B."/>
            <person name="Cooney J.C."/>
            <person name="Kagawa T.F."/>
            <person name="Liu W."/>
            <person name="Song Y."/>
            <person name="Salvetti E."/>
            <person name="Wrobel A."/>
            <person name="Rasinkangas P."/>
            <person name="Parkhill J."/>
            <person name="Rea M.C."/>
            <person name="O'Sullivan O."/>
            <person name="Ritari J."/>
            <person name="Douillard F.P."/>
            <person name="Paul Ross R."/>
            <person name="Yang R."/>
            <person name="Briner A.E."/>
            <person name="Felis G.E."/>
            <person name="de Vos W.M."/>
            <person name="Barrangou R."/>
            <person name="Klaenhammer T.R."/>
            <person name="Caufield P.W."/>
            <person name="Cui Y."/>
            <person name="Zhang H."/>
            <person name="O'Toole P.W."/>
        </authorList>
    </citation>
    <scope>NUCLEOTIDE SEQUENCE [LARGE SCALE GENOMIC DNA]</scope>
    <source>
        <strain evidence="10 11">DSM 14792</strain>
    </source>
</reference>
<keyword evidence="3" id="KW-1003">Cell membrane</keyword>
<organism evidence="10 11">
    <name type="scientific">Limosilactobacillus ingluviei</name>
    <dbReference type="NCBI Taxonomy" id="148604"/>
    <lineage>
        <taxon>Bacteria</taxon>
        <taxon>Bacillati</taxon>
        <taxon>Bacillota</taxon>
        <taxon>Bacilli</taxon>
        <taxon>Lactobacillales</taxon>
        <taxon>Lactobacillaceae</taxon>
        <taxon>Limosilactobacillus</taxon>
    </lineage>
</organism>
<dbReference type="Proteomes" id="UP000051639">
    <property type="component" value="Unassembled WGS sequence"/>
</dbReference>
<comment type="subcellular location">
    <subcellularLocation>
        <location evidence="1">Cell membrane</location>
        <topology evidence="1">Multi-pass membrane protein</topology>
    </subcellularLocation>
</comment>
<keyword evidence="11" id="KW-1185">Reference proteome</keyword>
<dbReference type="PANTHER" id="PTHR43495:SF2">
    <property type="entry name" value="D-SERINE_D-ALANINE_GLYCINE TRANSPORTER"/>
    <property type="match status" value="1"/>
</dbReference>
<evidence type="ECO:0000256" key="2">
    <source>
        <dbReference type="ARBA" id="ARBA00022448"/>
    </source>
</evidence>
<evidence type="ECO:0000313" key="10">
    <source>
        <dbReference type="EMBL" id="KRN44387.1"/>
    </source>
</evidence>
<dbReference type="GO" id="GO:0006865">
    <property type="term" value="P:amino acid transport"/>
    <property type="evidence" value="ECO:0007669"/>
    <property type="project" value="UniProtKB-KW"/>
</dbReference>
<evidence type="ECO:0000259" key="9">
    <source>
        <dbReference type="Pfam" id="PF00324"/>
    </source>
</evidence>
<sequence length="477" mass="52225">MEPRDQRPWLMKLGAFLIFIYLAKRGAKFMAQEHTKEQHLSRALKSRHITMIAIGGAIGTGLFLGSGSAIQAAGPSIILTYLIVGIFCFFMMRALGELLLADPSKHSFIDSVKEYLGDRMEFVAGWAYWSCWLTLAMADLTATGIYLQYWFPGLPQWVGPLVILLLLMLVNMINVGLFGELETWFSMIKVLAIVALIVVGLAMVALHTKTASGPASLANLVNYGGFFPKGAVGFLMSFQMVVFAFVGIEMVGLTAGETANPDEDIPKAINTLPVRIGLFYIGSMLAIMAVYPWHDIKVSSSPFVQVFAGIGITGAAGILNFVVLTAAMSATNSSIFSTSRSLYSLAQGGNGPKAFQELSRQAVPVKAMRFSSLILFVVVILTYIVPAGIFNLISGVSTINFIIVWLIILWCHIKYRAQHPGGNQFAMPGFPYTSWLTIAFFIGVLIILLFIPATRLSLIISLLFFVVLFVVSRKWSK</sequence>
<evidence type="ECO:0000256" key="4">
    <source>
        <dbReference type="ARBA" id="ARBA00022692"/>
    </source>
</evidence>
<dbReference type="GO" id="GO:0005886">
    <property type="term" value="C:plasma membrane"/>
    <property type="evidence" value="ECO:0007669"/>
    <property type="project" value="UniProtKB-SubCell"/>
</dbReference>
<dbReference type="GO" id="GO:0055085">
    <property type="term" value="P:transmembrane transport"/>
    <property type="evidence" value="ECO:0007669"/>
    <property type="project" value="InterPro"/>
</dbReference>
<accession>A0A0R2GU28</accession>
<proteinExistence type="predicted"/>
<feature type="domain" description="Amino acid permease/ SLC12A" evidence="9">
    <location>
        <begin position="48"/>
        <end position="470"/>
    </location>
</feature>
<keyword evidence="5" id="KW-0029">Amino-acid transport</keyword>
<comment type="caution">
    <text evidence="10">The sequence shown here is derived from an EMBL/GenBank/DDBJ whole genome shotgun (WGS) entry which is preliminary data.</text>
</comment>
<feature type="transmembrane region" description="Helical" evidence="8">
    <location>
        <begin position="49"/>
        <end position="72"/>
    </location>
</feature>
<evidence type="ECO:0000256" key="3">
    <source>
        <dbReference type="ARBA" id="ARBA00022475"/>
    </source>
</evidence>
<evidence type="ECO:0000256" key="6">
    <source>
        <dbReference type="ARBA" id="ARBA00022989"/>
    </source>
</evidence>